<name>A0ABT2UDK7_9BACL</name>
<proteinExistence type="predicted"/>
<dbReference type="SUPFAM" id="SSF51215">
    <property type="entry name" value="Regulatory protein AraC"/>
    <property type="match status" value="1"/>
</dbReference>
<keyword evidence="6" id="KW-1185">Reference proteome</keyword>
<dbReference type="PROSITE" id="PS01124">
    <property type="entry name" value="HTH_ARAC_FAMILY_2"/>
    <property type="match status" value="1"/>
</dbReference>
<evidence type="ECO:0000313" key="6">
    <source>
        <dbReference type="Proteomes" id="UP001652445"/>
    </source>
</evidence>
<dbReference type="Gene3D" id="1.10.10.60">
    <property type="entry name" value="Homeodomain-like"/>
    <property type="match status" value="2"/>
</dbReference>
<dbReference type="Gene3D" id="2.60.120.280">
    <property type="entry name" value="Regulatory protein AraC"/>
    <property type="match status" value="1"/>
</dbReference>
<reference evidence="5 6" key="1">
    <citation type="submission" date="2022-09" db="EMBL/GenBank/DDBJ databases">
        <authorList>
            <person name="Han X.L."/>
            <person name="Wang Q."/>
            <person name="Lu T."/>
        </authorList>
    </citation>
    <scope>NUCLEOTIDE SEQUENCE [LARGE SCALE GENOMIC DNA]</scope>
    <source>
        <strain evidence="5 6">WQ 127069</strain>
    </source>
</reference>
<evidence type="ECO:0000256" key="2">
    <source>
        <dbReference type="ARBA" id="ARBA00023125"/>
    </source>
</evidence>
<dbReference type="Pfam" id="PF12833">
    <property type="entry name" value="HTH_18"/>
    <property type="match status" value="1"/>
</dbReference>
<sequence>MVKSLGFRYVKEDDRHLMRILSIGMESSHDEGYSWEGSKREGGGFIFQFTLSGEGRLRVGTQVLSILAGQAFLVKVPSDHCYYYESATAIPWEFIWLRFDGPGVEELCFSIMNRTGPVLSLQRSAGPIMLLERLYEDLLQERLAEDKYLISLRMYEWMMSLLRVSVQGVDENGHIPDTFRKAVGYMDQHYTESIQLSEVAAFAGLSKHHLCRMFPKYYGFTPIHYLRRKRIQESLKLLRDTGLPAQEIALRTGFDNLGYFGKVFRALMGMTPTEFRGKRNDLNVDSIKLLG</sequence>
<comment type="caution">
    <text evidence="5">The sequence shown here is derived from an EMBL/GenBank/DDBJ whole genome shotgun (WGS) entry which is preliminary data.</text>
</comment>
<protein>
    <submittedName>
        <fullName evidence="5">AraC family transcriptional regulator</fullName>
    </submittedName>
</protein>
<dbReference type="SMART" id="SM00342">
    <property type="entry name" value="HTH_ARAC"/>
    <property type="match status" value="1"/>
</dbReference>
<dbReference type="InterPro" id="IPR018060">
    <property type="entry name" value="HTH_AraC"/>
</dbReference>
<gene>
    <name evidence="5" type="ORF">OB236_11320</name>
</gene>
<dbReference type="SUPFAM" id="SSF46689">
    <property type="entry name" value="Homeodomain-like"/>
    <property type="match status" value="2"/>
</dbReference>
<dbReference type="Pfam" id="PF02311">
    <property type="entry name" value="AraC_binding"/>
    <property type="match status" value="1"/>
</dbReference>
<dbReference type="Proteomes" id="UP001652445">
    <property type="component" value="Unassembled WGS sequence"/>
</dbReference>
<dbReference type="InterPro" id="IPR020449">
    <property type="entry name" value="Tscrpt_reg_AraC-type_HTH"/>
</dbReference>
<keyword evidence="1" id="KW-0805">Transcription regulation</keyword>
<dbReference type="InterPro" id="IPR037923">
    <property type="entry name" value="HTH-like"/>
</dbReference>
<evidence type="ECO:0000259" key="4">
    <source>
        <dbReference type="PROSITE" id="PS01124"/>
    </source>
</evidence>
<dbReference type="PANTHER" id="PTHR43280">
    <property type="entry name" value="ARAC-FAMILY TRANSCRIPTIONAL REGULATOR"/>
    <property type="match status" value="1"/>
</dbReference>
<evidence type="ECO:0000256" key="1">
    <source>
        <dbReference type="ARBA" id="ARBA00023015"/>
    </source>
</evidence>
<feature type="domain" description="HTH araC/xylS-type" evidence="4">
    <location>
        <begin position="180"/>
        <end position="278"/>
    </location>
</feature>
<organism evidence="5 6">
    <name type="scientific">Paenibacillus baimaensis</name>
    <dbReference type="NCBI Taxonomy" id="2982185"/>
    <lineage>
        <taxon>Bacteria</taxon>
        <taxon>Bacillati</taxon>
        <taxon>Bacillota</taxon>
        <taxon>Bacilli</taxon>
        <taxon>Bacillales</taxon>
        <taxon>Paenibacillaceae</taxon>
        <taxon>Paenibacillus</taxon>
    </lineage>
</organism>
<dbReference type="InterPro" id="IPR003313">
    <property type="entry name" value="AraC-bd"/>
</dbReference>
<dbReference type="PRINTS" id="PR00032">
    <property type="entry name" value="HTHARAC"/>
</dbReference>
<keyword evidence="2" id="KW-0238">DNA-binding</keyword>
<accession>A0ABT2UDK7</accession>
<dbReference type="InterPro" id="IPR009057">
    <property type="entry name" value="Homeodomain-like_sf"/>
</dbReference>
<evidence type="ECO:0000313" key="5">
    <source>
        <dbReference type="EMBL" id="MCU6792710.1"/>
    </source>
</evidence>
<evidence type="ECO:0000256" key="3">
    <source>
        <dbReference type="ARBA" id="ARBA00023163"/>
    </source>
</evidence>
<dbReference type="PANTHER" id="PTHR43280:SF2">
    <property type="entry name" value="HTH-TYPE TRANSCRIPTIONAL REGULATOR EXSA"/>
    <property type="match status" value="1"/>
</dbReference>
<dbReference type="EMBL" id="JAOQIO010000034">
    <property type="protein sequence ID" value="MCU6792710.1"/>
    <property type="molecule type" value="Genomic_DNA"/>
</dbReference>
<dbReference type="RefSeq" id="WP_262684086.1">
    <property type="nucleotide sequence ID" value="NZ_JAOQIO010000034.1"/>
</dbReference>
<keyword evidence="3" id="KW-0804">Transcription</keyword>